<dbReference type="EMBL" id="JBHTBS010000003">
    <property type="protein sequence ID" value="MFC7337038.1"/>
    <property type="molecule type" value="Genomic_DNA"/>
</dbReference>
<feature type="region of interest" description="Disordered" evidence="1">
    <location>
        <begin position="501"/>
        <end position="523"/>
    </location>
</feature>
<evidence type="ECO:0000313" key="3">
    <source>
        <dbReference type="Proteomes" id="UP001596472"/>
    </source>
</evidence>
<comment type="caution">
    <text evidence="2">The sequence shown here is derived from an EMBL/GenBank/DDBJ whole genome shotgun (WGS) entry which is preliminary data.</text>
</comment>
<sequence length="523" mass="56930">MILGLLLVAAVAGGYLWLRSWLHSEDFRQMLSNEVGEGLGAKSEFGKFHWNGGSVGSDSFDAQGDGLVESLHADGLRLDIGLSKVSSGVVEVSGAKLNQLDVVLDLREEAKKEPLPGQLQGTPDLAEVTEKRPAWYADYLPSEVRLLDLEVVRSSLKVKLEEGDIDFAGTNWDVRPEGGKQSYRVEAKGGQVDLPWEYLPSLRLSEARLRYQNLMVYLTDAAFSVYESGRLDLSGEAALSGGGFTFEGRLRDVMAAEVLSEDWKQRLEGRLGSEFSVSDSGTGLAVDGSLELSQGILTALPVLDHLAAYGGNPRFRRLVLNDARADYYWKDGILTVSNLELGSDGLIRLEGMIRIDANDRLDGRFKLGLAPGTLERIPGAETKVFLPGDRALLWTNLRITGTVDDPKEDLTDRLIAAAGERLFELLPETGERVLKFTRNVVTGDLDSAVDEGKAVIKQGENLLETGKLLLDGDGDKAEAADEVIRQADDLVRGVGSLFDSIRGKEKPVPEEPTEKASGERASD</sequence>
<dbReference type="Proteomes" id="UP001596472">
    <property type="component" value="Unassembled WGS sequence"/>
</dbReference>
<proteinExistence type="predicted"/>
<accession>A0ABW2L3V6</accession>
<evidence type="ECO:0000256" key="1">
    <source>
        <dbReference type="SAM" id="MobiDB-lite"/>
    </source>
</evidence>
<evidence type="ECO:0000313" key="2">
    <source>
        <dbReference type="EMBL" id="MFC7337038.1"/>
    </source>
</evidence>
<evidence type="ECO:0008006" key="4">
    <source>
        <dbReference type="Google" id="ProtNLM"/>
    </source>
</evidence>
<reference evidence="3" key="1">
    <citation type="journal article" date="2019" name="Int. J. Syst. Evol. Microbiol.">
        <title>The Global Catalogue of Microorganisms (GCM) 10K type strain sequencing project: providing services to taxonomists for standard genome sequencing and annotation.</title>
        <authorList>
            <consortium name="The Broad Institute Genomics Platform"/>
            <consortium name="The Broad Institute Genome Sequencing Center for Infectious Disease"/>
            <person name="Wu L."/>
            <person name="Ma J."/>
        </authorList>
    </citation>
    <scope>NUCLEOTIDE SEQUENCE [LARGE SCALE GENOMIC DNA]</scope>
    <source>
        <strain evidence="3">CGMCC 4.1467</strain>
    </source>
</reference>
<gene>
    <name evidence="2" type="ORF">ACFQY0_07610</name>
</gene>
<protein>
    <recommendedName>
        <fullName evidence="4">DUF748 domain-containing protein</fullName>
    </recommendedName>
</protein>
<name>A0ABW2L3V6_9BACT</name>
<keyword evidence="3" id="KW-1185">Reference proteome</keyword>
<organism evidence="2 3">
    <name type="scientific">Haloferula chungangensis</name>
    <dbReference type="NCBI Taxonomy" id="1048331"/>
    <lineage>
        <taxon>Bacteria</taxon>
        <taxon>Pseudomonadati</taxon>
        <taxon>Verrucomicrobiota</taxon>
        <taxon>Verrucomicrobiia</taxon>
        <taxon>Verrucomicrobiales</taxon>
        <taxon>Verrucomicrobiaceae</taxon>
        <taxon>Haloferula</taxon>
    </lineage>
</organism>